<evidence type="ECO:0000313" key="5">
    <source>
        <dbReference type="EMBL" id="MCP1336317.1"/>
    </source>
</evidence>
<dbReference type="PANTHER" id="PTHR42852:SF18">
    <property type="entry name" value="CHROMOSOME UNDETERMINED SCAFFOLD_47, WHOLE GENOME SHOTGUN SEQUENCE"/>
    <property type="match status" value="1"/>
</dbReference>
<protein>
    <submittedName>
        <fullName evidence="5">TlpA family protein disulfide reductase</fullName>
    </submittedName>
</protein>
<dbReference type="AlphaFoldDB" id="A0A9J6PAZ3"/>
<dbReference type="Gene3D" id="3.40.30.10">
    <property type="entry name" value="Glutaredoxin"/>
    <property type="match status" value="1"/>
</dbReference>
<comment type="caution">
    <text evidence="5">The sequence shown here is derived from an EMBL/GenBank/DDBJ whole genome shotgun (WGS) entry which is preliminary data.</text>
</comment>
<dbReference type="Pfam" id="PF08534">
    <property type="entry name" value="Redoxin"/>
    <property type="match status" value="1"/>
</dbReference>
<proteinExistence type="predicted"/>
<dbReference type="EMBL" id="JAMZFT010000002">
    <property type="protein sequence ID" value="MCP1336317.1"/>
    <property type="molecule type" value="Genomic_DNA"/>
</dbReference>
<organism evidence="5 6">
    <name type="scientific">Futiania mangrovi</name>
    <dbReference type="NCBI Taxonomy" id="2959716"/>
    <lineage>
        <taxon>Bacteria</taxon>
        <taxon>Pseudomonadati</taxon>
        <taxon>Pseudomonadota</taxon>
        <taxon>Alphaproteobacteria</taxon>
        <taxon>Futianiales</taxon>
        <taxon>Futianiaceae</taxon>
        <taxon>Futiania</taxon>
    </lineage>
</organism>
<gene>
    <name evidence="5" type="ORF">NJQ99_07865</name>
</gene>
<keyword evidence="3" id="KW-0676">Redox-active center</keyword>
<dbReference type="InterPro" id="IPR036249">
    <property type="entry name" value="Thioredoxin-like_sf"/>
</dbReference>
<evidence type="ECO:0000256" key="2">
    <source>
        <dbReference type="ARBA" id="ARBA00022748"/>
    </source>
</evidence>
<dbReference type="Proteomes" id="UP001055804">
    <property type="component" value="Unassembled WGS sequence"/>
</dbReference>
<sequence length="207" mass="21957">MRRTLLAGIGATMGLFALALYGTWGGPVHAGARDLATGEVEGFVVHDAPQAVPAGEFTDAGGGTLSFADFRGKVVLVNFWATWCGPCREEMPALDRLQGALGGRDFQVVAISTDRQGASVAQPFLDEIGAKNLALYLDQRGSLARALGLRGLPATLLLDGEGREVGRMFGPAEWDSHDALRLIRYFIDRLEPSPTKATDAGNARTAS</sequence>
<accession>A0A9J6PAZ3</accession>
<name>A0A9J6PAZ3_9PROT</name>
<dbReference type="InterPro" id="IPR050553">
    <property type="entry name" value="Thioredoxin_ResA/DsbE_sf"/>
</dbReference>
<keyword evidence="6" id="KW-1185">Reference proteome</keyword>
<dbReference type="InterPro" id="IPR017937">
    <property type="entry name" value="Thioredoxin_CS"/>
</dbReference>
<evidence type="ECO:0000259" key="4">
    <source>
        <dbReference type="PROSITE" id="PS51352"/>
    </source>
</evidence>
<feature type="domain" description="Thioredoxin" evidence="4">
    <location>
        <begin position="46"/>
        <end position="188"/>
    </location>
</feature>
<dbReference type="RefSeq" id="WP_269332283.1">
    <property type="nucleotide sequence ID" value="NZ_JAMZFT010000002.1"/>
</dbReference>
<keyword evidence="2" id="KW-0201">Cytochrome c-type biogenesis</keyword>
<dbReference type="InterPro" id="IPR013766">
    <property type="entry name" value="Thioredoxin_domain"/>
</dbReference>
<comment type="subcellular location">
    <subcellularLocation>
        <location evidence="1">Cell envelope</location>
    </subcellularLocation>
</comment>
<evidence type="ECO:0000313" key="6">
    <source>
        <dbReference type="Proteomes" id="UP001055804"/>
    </source>
</evidence>
<dbReference type="PROSITE" id="PS00194">
    <property type="entry name" value="THIOREDOXIN_1"/>
    <property type="match status" value="1"/>
</dbReference>
<dbReference type="GO" id="GO:0015036">
    <property type="term" value="F:disulfide oxidoreductase activity"/>
    <property type="evidence" value="ECO:0007669"/>
    <property type="project" value="UniProtKB-ARBA"/>
</dbReference>
<dbReference type="InterPro" id="IPR013740">
    <property type="entry name" value="Redoxin"/>
</dbReference>
<dbReference type="CDD" id="cd02966">
    <property type="entry name" value="TlpA_like_family"/>
    <property type="match status" value="1"/>
</dbReference>
<dbReference type="GO" id="GO:0017004">
    <property type="term" value="P:cytochrome complex assembly"/>
    <property type="evidence" value="ECO:0007669"/>
    <property type="project" value="UniProtKB-KW"/>
</dbReference>
<dbReference type="PANTHER" id="PTHR42852">
    <property type="entry name" value="THIOL:DISULFIDE INTERCHANGE PROTEIN DSBE"/>
    <property type="match status" value="1"/>
</dbReference>
<evidence type="ECO:0000256" key="3">
    <source>
        <dbReference type="ARBA" id="ARBA00023284"/>
    </source>
</evidence>
<reference evidence="5" key="1">
    <citation type="submission" date="2022-06" db="EMBL/GenBank/DDBJ databases">
        <title>Isolation and Genomics of Futiania mangrovii gen. nov., sp. nov., a Rare and Metabolically-versatile member in the Class Alphaproteobacteria.</title>
        <authorList>
            <person name="Liu L."/>
            <person name="Huang W.-C."/>
            <person name="Pan J."/>
            <person name="Li J."/>
            <person name="Huang Y."/>
            <person name="Du H."/>
            <person name="Liu Y."/>
            <person name="Li M."/>
        </authorList>
    </citation>
    <scope>NUCLEOTIDE SEQUENCE</scope>
    <source>
        <strain evidence="5">FT118</strain>
    </source>
</reference>
<evidence type="ECO:0000256" key="1">
    <source>
        <dbReference type="ARBA" id="ARBA00004196"/>
    </source>
</evidence>
<dbReference type="SUPFAM" id="SSF52833">
    <property type="entry name" value="Thioredoxin-like"/>
    <property type="match status" value="1"/>
</dbReference>
<dbReference type="PROSITE" id="PS51352">
    <property type="entry name" value="THIOREDOXIN_2"/>
    <property type="match status" value="1"/>
</dbReference>
<dbReference type="GO" id="GO:0030313">
    <property type="term" value="C:cell envelope"/>
    <property type="evidence" value="ECO:0007669"/>
    <property type="project" value="UniProtKB-SubCell"/>
</dbReference>